<evidence type="ECO:0000313" key="2">
    <source>
        <dbReference type="Proteomes" id="UP001054821"/>
    </source>
</evidence>
<name>A0AAD4V1I1_PRUDU</name>
<accession>A0AAD4V1I1</accession>
<evidence type="ECO:0000313" key="1">
    <source>
        <dbReference type="EMBL" id="KAI5316875.1"/>
    </source>
</evidence>
<dbReference type="AlphaFoldDB" id="A0AAD4V1I1"/>
<dbReference type="EMBL" id="JAJFAZ020000007">
    <property type="protein sequence ID" value="KAI5316875.1"/>
    <property type="molecule type" value="Genomic_DNA"/>
</dbReference>
<comment type="caution">
    <text evidence="1">The sequence shown here is derived from an EMBL/GenBank/DDBJ whole genome shotgun (WGS) entry which is preliminary data.</text>
</comment>
<gene>
    <name evidence="1" type="ORF">L3X38_036582</name>
</gene>
<organism evidence="1 2">
    <name type="scientific">Prunus dulcis</name>
    <name type="common">Almond</name>
    <name type="synonym">Amygdalus dulcis</name>
    <dbReference type="NCBI Taxonomy" id="3755"/>
    <lineage>
        <taxon>Eukaryota</taxon>
        <taxon>Viridiplantae</taxon>
        <taxon>Streptophyta</taxon>
        <taxon>Embryophyta</taxon>
        <taxon>Tracheophyta</taxon>
        <taxon>Spermatophyta</taxon>
        <taxon>Magnoliopsida</taxon>
        <taxon>eudicotyledons</taxon>
        <taxon>Gunneridae</taxon>
        <taxon>Pentapetalae</taxon>
        <taxon>rosids</taxon>
        <taxon>fabids</taxon>
        <taxon>Rosales</taxon>
        <taxon>Rosaceae</taxon>
        <taxon>Amygdaloideae</taxon>
        <taxon>Amygdaleae</taxon>
        <taxon>Prunus</taxon>
    </lineage>
</organism>
<proteinExistence type="predicted"/>
<reference evidence="1 2" key="1">
    <citation type="journal article" date="2022" name="G3 (Bethesda)">
        <title>Whole-genome sequence and methylome profiling of the almond [Prunus dulcis (Mill.) D.A. Webb] cultivar 'Nonpareil'.</title>
        <authorList>
            <person name="D'Amico-Willman K.M."/>
            <person name="Ouma W.Z."/>
            <person name="Meulia T."/>
            <person name="Sideli G.M."/>
            <person name="Gradziel T.M."/>
            <person name="Fresnedo-Ramirez J."/>
        </authorList>
    </citation>
    <scope>NUCLEOTIDE SEQUENCE [LARGE SCALE GENOMIC DNA]</scope>
    <source>
        <strain evidence="1">Clone GOH B32 T37-40</strain>
    </source>
</reference>
<dbReference type="Proteomes" id="UP001054821">
    <property type="component" value="Chromosome 7"/>
</dbReference>
<keyword evidence="2" id="KW-1185">Reference proteome</keyword>
<sequence length="125" mass="13814">MPSRADYMSPKFCEDCRSGRLGVSEACEDCGSDRLGVFEACEDGIDEIILELTDYYWNSRNVIGIDGIWMEVPSGLGWLCFLVDWMNHQRVLSKEGSLSQTALRHVGSLVLSKIALAGVRLPKGA</sequence>
<protein>
    <submittedName>
        <fullName evidence="1">Uncharacterized protein</fullName>
    </submittedName>
</protein>